<sequence length="306" mass="33926">MSGSANGGTRTVRAGRRTIEVHRPDKVLFPDRELTKAGLVAHYHDLAPYIVPELRGRPLMLERHPDGLAGPRFMQKNTPESYPDWIRRAELEKQGGTVIHAVCDDTATLLYLADQACLTFHRWQARADRPDNPDRLVFDLDPAGDDFEQVRSAARLLGELLGEIELPGALMTTGSRGLHVIVPLDRRAGFDEVREFAGEVAAALAARDPGHLTTEVRTQARGGRLYLDIQRNAYAQTSVAPYSVRAKDGAPVATPISWDQLDDPGLHARRWSVGTVLDQARTDPWSDMPARGRGLGPARRRLRSLR</sequence>
<organism evidence="3 4">
    <name type="scientific">Streptomyces montanisoli</name>
    <dbReference type="NCBI Taxonomy" id="2798581"/>
    <lineage>
        <taxon>Bacteria</taxon>
        <taxon>Bacillati</taxon>
        <taxon>Actinomycetota</taxon>
        <taxon>Actinomycetes</taxon>
        <taxon>Kitasatosporales</taxon>
        <taxon>Streptomycetaceae</taxon>
        <taxon>Streptomyces</taxon>
    </lineage>
</organism>
<feature type="region of interest" description="Disordered" evidence="1">
    <location>
        <begin position="282"/>
        <end position="306"/>
    </location>
</feature>
<dbReference type="EMBL" id="JAGIQL010000010">
    <property type="protein sequence ID" value="MBP0456776.1"/>
    <property type="molecule type" value="Genomic_DNA"/>
</dbReference>
<proteinExistence type="predicted"/>
<accession>A0A940MAA2</accession>
<dbReference type="PANTHER" id="PTHR42705:SF2">
    <property type="entry name" value="BIFUNCTIONAL NON-HOMOLOGOUS END JOINING PROTEIN LIGD"/>
    <property type="match status" value="1"/>
</dbReference>
<dbReference type="RefSeq" id="WP_209338558.1">
    <property type="nucleotide sequence ID" value="NZ_JAGIQL010000010.1"/>
</dbReference>
<gene>
    <name evidence="3" type="primary">ligD</name>
    <name evidence="3" type="ORF">JFN87_04550</name>
</gene>
<dbReference type="Proteomes" id="UP000670475">
    <property type="component" value="Unassembled WGS sequence"/>
</dbReference>
<dbReference type="Pfam" id="PF21686">
    <property type="entry name" value="LigD_Prim-Pol"/>
    <property type="match status" value="1"/>
</dbReference>
<comment type="caution">
    <text evidence="3">The sequence shown here is derived from an EMBL/GenBank/DDBJ whole genome shotgun (WGS) entry which is preliminary data.</text>
</comment>
<keyword evidence="4" id="KW-1185">Reference proteome</keyword>
<dbReference type="InterPro" id="IPR052171">
    <property type="entry name" value="NHEJ_LigD"/>
</dbReference>
<protein>
    <submittedName>
        <fullName evidence="3">Non-homologous end-joining DNA ligase</fullName>
        <ecNumber evidence="3">6.5.1.1</ecNumber>
    </submittedName>
</protein>
<dbReference type="NCBIfam" id="TIGR02778">
    <property type="entry name" value="ligD_pol"/>
    <property type="match status" value="1"/>
</dbReference>
<dbReference type="AlphaFoldDB" id="A0A940MAA2"/>
<dbReference type="PANTHER" id="PTHR42705">
    <property type="entry name" value="BIFUNCTIONAL NON-HOMOLOGOUS END JOINING PROTEIN LIGD"/>
    <property type="match status" value="1"/>
</dbReference>
<dbReference type="EC" id="6.5.1.1" evidence="3"/>
<dbReference type="InterPro" id="IPR014145">
    <property type="entry name" value="LigD_pol_dom"/>
</dbReference>
<reference evidence="3" key="1">
    <citation type="submission" date="2021-03" db="EMBL/GenBank/DDBJ databases">
        <title>Whole genome sequence of Streptomyces bomunensis MMS17-BM035.</title>
        <authorList>
            <person name="Lee J.H."/>
        </authorList>
    </citation>
    <scope>NUCLEOTIDE SEQUENCE</scope>
    <source>
        <strain evidence="3">MMS17-BM035</strain>
    </source>
</reference>
<dbReference type="GO" id="GO:0003910">
    <property type="term" value="F:DNA ligase (ATP) activity"/>
    <property type="evidence" value="ECO:0007669"/>
    <property type="project" value="UniProtKB-EC"/>
</dbReference>
<dbReference type="Gene3D" id="3.90.920.10">
    <property type="entry name" value="DNA primase, PRIM domain"/>
    <property type="match status" value="1"/>
</dbReference>
<keyword evidence="3" id="KW-0436">Ligase</keyword>
<evidence type="ECO:0000313" key="4">
    <source>
        <dbReference type="Proteomes" id="UP000670475"/>
    </source>
</evidence>
<evidence type="ECO:0000259" key="2">
    <source>
        <dbReference type="Pfam" id="PF21686"/>
    </source>
</evidence>
<evidence type="ECO:0000313" key="3">
    <source>
        <dbReference type="EMBL" id="MBP0456776.1"/>
    </source>
</evidence>
<feature type="domain" description="DNA ligase D polymerase" evidence="2">
    <location>
        <begin position="35"/>
        <end position="285"/>
    </location>
</feature>
<evidence type="ECO:0000256" key="1">
    <source>
        <dbReference type="SAM" id="MobiDB-lite"/>
    </source>
</evidence>
<name>A0A940MAA2_9ACTN</name>